<evidence type="ECO:0000313" key="1">
    <source>
        <dbReference type="EMBL" id="UPK94899.1"/>
    </source>
</evidence>
<organism evidence="1 2">
    <name type="scientific">Fusarium solani subsp. cucurbitae</name>
    <name type="common">Neocosmosporum cucurbitae</name>
    <dbReference type="NCBI Taxonomy" id="2747967"/>
    <lineage>
        <taxon>Eukaryota</taxon>
        <taxon>Fungi</taxon>
        <taxon>Dikarya</taxon>
        <taxon>Ascomycota</taxon>
        <taxon>Pezizomycotina</taxon>
        <taxon>Sordariomycetes</taxon>
        <taxon>Hypocreomycetidae</taxon>
        <taxon>Hypocreales</taxon>
        <taxon>Nectriaceae</taxon>
        <taxon>Fusarium</taxon>
        <taxon>Fusarium solani species complex</taxon>
    </lineage>
</organism>
<evidence type="ECO:0000313" key="2">
    <source>
        <dbReference type="Proteomes" id="UP000830768"/>
    </source>
</evidence>
<proteinExistence type="predicted"/>
<name>A0ACD3Z0X7_FUSSC</name>
<keyword evidence="2" id="KW-1185">Reference proteome</keyword>
<reference evidence="1" key="1">
    <citation type="submission" date="2021-11" db="EMBL/GenBank/DDBJ databases">
        <title>Fusarium solani-melongenae Genome sequencing and assembly.</title>
        <authorList>
            <person name="Xie S."/>
            <person name="Huang L."/>
            <person name="Zhang X."/>
        </authorList>
    </citation>
    <scope>NUCLEOTIDE SEQUENCE</scope>
    <source>
        <strain evidence="1">CRI 24-3</strain>
    </source>
</reference>
<protein>
    <submittedName>
        <fullName evidence="1">Uncharacterized protein</fullName>
    </submittedName>
</protein>
<sequence>MDHTPGHSSPAHVSADYQPLPHEETQDDREEESQQTDLEDPTTSEPETSGNGHADSQDGEMPRIERHGEEESQQADLGYPITSESETSEDENVDSQGGEMPRMERHGLDLGTILGDVAAVASPAALIVFAVMVLCLDGSEASETSYAKWNNATTVLGSLFPIILASTVGRLVYEVARWKLEQGVTLGTLEQLLGSQTVGSTVLTHAKLSAMNPLGAELLFIWIFSPLGGQSLLRILDSRLEPVVQNSTIIHFDPDATSILAPLGLVSEVGYSISDDLIRYLGNCYSPLLLAPPTIKTDSMDLWGNVKIPFLSEETDHHDWSQVSWSPEPEYFSSFAGYPVANVSMGNSTFSMQTSSLELNCSKQQHSMWDFQYDITFLQEYYGLGNVTYQNGTIYGTRRELTSTTWNFGVDRFVDPFWLNSSHLLNRLPWDGVELRKFIRPLIFEDETGIESKAANLFFDAQILPGGSAEEDWPYTIAAKCEMKQKYIESRVSCSRSRTTLQNCTVVAQRPSRQRHASEDISLLSFPSTLKWVSMGLPIAAGTAFTGRADLSMRHLADSKSGHTTKTIGIGAFEKLSDALFSRRLSQLFNTYLVLSQTDMGTQGTINGMQFFSENVTTLAQVSNLVQKYTISKLWITLCFVSCIVLLCSGVLSVVFAHVADGPEILGYASTAVRDSKFVELLPEVGTMTAIDITKTMRGERLRYGITHLTRKGKRLLGVGREAETEQIKDRFDSGV</sequence>
<gene>
    <name evidence="1" type="ORF">LCI18_005834</name>
</gene>
<accession>A0ACD3Z0X7</accession>
<dbReference type="Proteomes" id="UP000830768">
    <property type="component" value="Chromosome 4"/>
</dbReference>
<dbReference type="EMBL" id="CP090033">
    <property type="protein sequence ID" value="UPK94899.1"/>
    <property type="molecule type" value="Genomic_DNA"/>
</dbReference>